<evidence type="ECO:0000313" key="1">
    <source>
        <dbReference type="EMBL" id="OKP13908.1"/>
    </source>
</evidence>
<comment type="caution">
    <text evidence="1">The sequence shown here is derived from an EMBL/GenBank/DDBJ whole genome shotgun (WGS) entry which is preliminary data.</text>
</comment>
<name>A0A1Q5UN31_9EURO</name>
<organism evidence="1 2">
    <name type="scientific">Penicillium subrubescens</name>
    <dbReference type="NCBI Taxonomy" id="1316194"/>
    <lineage>
        <taxon>Eukaryota</taxon>
        <taxon>Fungi</taxon>
        <taxon>Dikarya</taxon>
        <taxon>Ascomycota</taxon>
        <taxon>Pezizomycotina</taxon>
        <taxon>Eurotiomycetes</taxon>
        <taxon>Eurotiomycetidae</taxon>
        <taxon>Eurotiales</taxon>
        <taxon>Aspergillaceae</taxon>
        <taxon>Penicillium</taxon>
    </lineage>
</organism>
<sequence length="88" mass="9887">MDLWTETVEKIPQSLFKSQSSLYVNPIIPDLLLLSSTSHQALSFHHILYHSLLTTALGKIIPTMQPADDTGCTYYVVVKLDEVLLDVE</sequence>
<reference evidence="1 2" key="1">
    <citation type="submission" date="2016-10" db="EMBL/GenBank/DDBJ databases">
        <title>Genome sequence of the ascomycete fungus Penicillium subrubescens.</title>
        <authorList>
            <person name="De Vries R.P."/>
            <person name="Peng M."/>
            <person name="Dilokpimol A."/>
            <person name="Hilden K."/>
            <person name="Makela M.R."/>
            <person name="Grigoriev I."/>
            <person name="Riley R."/>
            <person name="Granchi Z."/>
        </authorList>
    </citation>
    <scope>NUCLEOTIDE SEQUENCE [LARGE SCALE GENOMIC DNA]</scope>
    <source>
        <strain evidence="1 2">CBS 132785</strain>
    </source>
</reference>
<accession>A0A1Q5UN31</accession>
<dbReference type="Proteomes" id="UP000186955">
    <property type="component" value="Unassembled WGS sequence"/>
</dbReference>
<dbReference type="AlphaFoldDB" id="A0A1Q5UN31"/>
<proteinExistence type="predicted"/>
<dbReference type="EMBL" id="MNBE01000123">
    <property type="protein sequence ID" value="OKP13908.1"/>
    <property type="molecule type" value="Genomic_DNA"/>
</dbReference>
<gene>
    <name evidence="1" type="ORF">PENSUB_483</name>
</gene>
<evidence type="ECO:0000313" key="2">
    <source>
        <dbReference type="Proteomes" id="UP000186955"/>
    </source>
</evidence>
<keyword evidence="2" id="KW-1185">Reference proteome</keyword>
<protein>
    <submittedName>
        <fullName evidence="1">Uncharacterized protein</fullName>
    </submittedName>
</protein>